<keyword evidence="2" id="KW-1185">Reference proteome</keyword>
<evidence type="ECO:0000313" key="1">
    <source>
        <dbReference type="EMBL" id="KAJ9634618.1"/>
    </source>
</evidence>
<protein>
    <submittedName>
        <fullName evidence="1">Uncharacterized protein</fullName>
    </submittedName>
</protein>
<dbReference type="EMBL" id="JAPDRP010000031">
    <property type="protein sequence ID" value="KAJ9634618.1"/>
    <property type="molecule type" value="Genomic_DNA"/>
</dbReference>
<gene>
    <name evidence="1" type="ORF">H2199_008901</name>
</gene>
<sequence length="310" mass="34303">MLVNRQLYDEFVMALPTYKDKPFYPKSRRSNMLRKPVWWTPGLAHDFASWHQLLSSQPQPPQGPIDFAALAVDYSDASMFKDDNGSISSSMDDSTYMSQADMSHAYLALKAHPLLCQPSLSFLRPVVRFLSHLIMDEPAAHAILRSLIDLAAQAPTVHRNDAIYRELTTMVARVEEEAEVVTNNPIGASYEARLPNSATTDVRGVFIAISNPSGRGVDFQVTLDGLPSTGGPLTTQLQPQPDDNKWANKGRSSSYLRSFLATNTAASFGISSGRRIALERPPPLPLVSPAWSGPWATTPKRMDNYYVTYA</sequence>
<proteinExistence type="predicted"/>
<organism evidence="1 2">
    <name type="scientific">Coniosporium tulheliwenetii</name>
    <dbReference type="NCBI Taxonomy" id="3383036"/>
    <lineage>
        <taxon>Eukaryota</taxon>
        <taxon>Fungi</taxon>
        <taxon>Dikarya</taxon>
        <taxon>Ascomycota</taxon>
        <taxon>Pezizomycotina</taxon>
        <taxon>Dothideomycetes</taxon>
        <taxon>Dothideomycetes incertae sedis</taxon>
        <taxon>Coniosporium</taxon>
    </lineage>
</organism>
<name>A0ACC2YHC3_9PEZI</name>
<evidence type="ECO:0000313" key="2">
    <source>
        <dbReference type="Proteomes" id="UP001172680"/>
    </source>
</evidence>
<reference evidence="1" key="1">
    <citation type="submission" date="2022-10" db="EMBL/GenBank/DDBJ databases">
        <title>Culturing micro-colonial fungi from biological soil crusts in the Mojave desert and describing Neophaeococcomyces mojavensis, and introducing the new genera and species Taxawa tesnikishii.</title>
        <authorList>
            <person name="Kurbessoian T."/>
            <person name="Stajich J.E."/>
        </authorList>
    </citation>
    <scope>NUCLEOTIDE SEQUENCE</scope>
    <source>
        <strain evidence="1">JES_115</strain>
    </source>
</reference>
<accession>A0ACC2YHC3</accession>
<comment type="caution">
    <text evidence="1">The sequence shown here is derived from an EMBL/GenBank/DDBJ whole genome shotgun (WGS) entry which is preliminary data.</text>
</comment>
<dbReference type="Proteomes" id="UP001172680">
    <property type="component" value="Unassembled WGS sequence"/>
</dbReference>